<dbReference type="Gene3D" id="3.40.50.2000">
    <property type="entry name" value="Glycogen Phosphorylase B"/>
    <property type="match status" value="1"/>
</dbReference>
<dbReference type="EMBL" id="CP036291">
    <property type="protein sequence ID" value="QDU90187.1"/>
    <property type="molecule type" value="Genomic_DNA"/>
</dbReference>
<dbReference type="Pfam" id="PF00534">
    <property type="entry name" value="Glycos_transf_1"/>
    <property type="match status" value="1"/>
</dbReference>
<reference evidence="3 4" key="1">
    <citation type="submission" date="2019-02" db="EMBL/GenBank/DDBJ databases">
        <title>Deep-cultivation of Planctomycetes and their phenomic and genomic characterization uncovers novel biology.</title>
        <authorList>
            <person name="Wiegand S."/>
            <person name="Jogler M."/>
            <person name="Boedeker C."/>
            <person name="Pinto D."/>
            <person name="Vollmers J."/>
            <person name="Rivas-Marin E."/>
            <person name="Kohn T."/>
            <person name="Peeters S.H."/>
            <person name="Heuer A."/>
            <person name="Rast P."/>
            <person name="Oberbeckmann S."/>
            <person name="Bunk B."/>
            <person name="Jeske O."/>
            <person name="Meyerdierks A."/>
            <person name="Storesund J.E."/>
            <person name="Kallscheuer N."/>
            <person name="Luecker S."/>
            <person name="Lage O.M."/>
            <person name="Pohl T."/>
            <person name="Merkel B.J."/>
            <person name="Hornburger P."/>
            <person name="Mueller R.-W."/>
            <person name="Bruemmer F."/>
            <person name="Labrenz M."/>
            <person name="Spormann A.M."/>
            <person name="Op den Camp H."/>
            <person name="Overmann J."/>
            <person name="Amann R."/>
            <person name="Jetten M.S.M."/>
            <person name="Mascher T."/>
            <person name="Medema M.H."/>
            <person name="Devos D.P."/>
            <person name="Kaster A.-K."/>
            <person name="Ovreas L."/>
            <person name="Rohde M."/>
            <person name="Galperin M.Y."/>
            <person name="Jogler C."/>
        </authorList>
    </citation>
    <scope>NUCLEOTIDE SEQUENCE [LARGE SCALE GENOMIC DNA]</scope>
    <source>
        <strain evidence="3 4">Pla175</strain>
    </source>
</reference>
<dbReference type="AlphaFoldDB" id="A0A518DFC7"/>
<keyword evidence="1 3" id="KW-0808">Transferase</keyword>
<dbReference type="Proteomes" id="UP000317429">
    <property type="component" value="Chromosome"/>
</dbReference>
<protein>
    <submittedName>
        <fullName evidence="3">Glycosyl transferases group 1</fullName>
    </submittedName>
</protein>
<evidence type="ECO:0000313" key="3">
    <source>
        <dbReference type="EMBL" id="QDU90187.1"/>
    </source>
</evidence>
<feature type="domain" description="Glycosyl transferase family 1" evidence="2">
    <location>
        <begin position="219"/>
        <end position="397"/>
    </location>
</feature>
<evidence type="ECO:0000313" key="4">
    <source>
        <dbReference type="Proteomes" id="UP000317429"/>
    </source>
</evidence>
<dbReference type="GO" id="GO:0016757">
    <property type="term" value="F:glycosyltransferase activity"/>
    <property type="evidence" value="ECO:0007669"/>
    <property type="project" value="InterPro"/>
</dbReference>
<dbReference type="InterPro" id="IPR001296">
    <property type="entry name" value="Glyco_trans_1"/>
</dbReference>
<dbReference type="CDD" id="cd03801">
    <property type="entry name" value="GT4_PimA-like"/>
    <property type="match status" value="1"/>
</dbReference>
<organism evidence="3 4">
    <name type="scientific">Pirellulimonas nuda</name>
    <dbReference type="NCBI Taxonomy" id="2528009"/>
    <lineage>
        <taxon>Bacteria</taxon>
        <taxon>Pseudomonadati</taxon>
        <taxon>Planctomycetota</taxon>
        <taxon>Planctomycetia</taxon>
        <taxon>Pirellulales</taxon>
        <taxon>Lacipirellulaceae</taxon>
        <taxon>Pirellulimonas</taxon>
    </lineage>
</organism>
<proteinExistence type="predicted"/>
<dbReference type="SUPFAM" id="SSF53756">
    <property type="entry name" value="UDP-Glycosyltransferase/glycogen phosphorylase"/>
    <property type="match status" value="1"/>
</dbReference>
<keyword evidence="4" id="KW-1185">Reference proteome</keyword>
<name>A0A518DFC7_9BACT</name>
<dbReference type="PANTHER" id="PTHR46401">
    <property type="entry name" value="GLYCOSYLTRANSFERASE WBBK-RELATED"/>
    <property type="match status" value="1"/>
</dbReference>
<dbReference type="GO" id="GO:0009103">
    <property type="term" value="P:lipopolysaccharide biosynthetic process"/>
    <property type="evidence" value="ECO:0007669"/>
    <property type="project" value="TreeGrafter"/>
</dbReference>
<dbReference type="RefSeq" id="WP_145288166.1">
    <property type="nucleotide sequence ID" value="NZ_CP036291.1"/>
</dbReference>
<evidence type="ECO:0000259" key="2">
    <source>
        <dbReference type="Pfam" id="PF00534"/>
    </source>
</evidence>
<dbReference type="KEGG" id="pnd:Pla175_35890"/>
<accession>A0A518DFC7</accession>
<evidence type="ECO:0000256" key="1">
    <source>
        <dbReference type="ARBA" id="ARBA00022679"/>
    </source>
</evidence>
<dbReference type="OrthoDB" id="9762705at2"/>
<dbReference type="PANTHER" id="PTHR46401:SF2">
    <property type="entry name" value="GLYCOSYLTRANSFERASE WBBK-RELATED"/>
    <property type="match status" value="1"/>
</dbReference>
<sequence length="428" mass="48736">MNPIIPPSGRNIGFVGTRFAGTDGVSLEAAKWAKVLWDHRHVSHWYAGKLDTDPAVSMLVPHAWFGHPDIDWISERAFGAVRRDPEVTRRIFALAEHLKRTLYEFVERFSIDIMVVQNALCIPMNIPLGVAISMFCAETNFPTIAHHHDFYWERDRFSVNCVGDLLRMAFPCTVPSIQHVTINSEGQRSLSHRRGASSVLVPNVLNFETEPPGIDDFNRDFRQAIGIEPDDILFLQPTRVVPRKGIEHSINLIKALENPRCKLVISHESGDEGHAYRDSLQELAEQQGVDLRYVPTRIGEERGYNEQGEKIFLLADAYAHADFITYPSLYEGFGNALLEAFYYRKPVLVNRYSIYVTDIEPRGFDVVAMNGYLTREVVQGVQRVITDHAYRDAMVAKNYELGRRFFGYALLRRKLRALITNVTGADEL</sequence>
<gene>
    <name evidence="3" type="ORF">Pla175_35890</name>
</gene>